<evidence type="ECO:0000259" key="13">
    <source>
        <dbReference type="SMART" id="SM00965"/>
    </source>
</evidence>
<dbReference type="Pfam" id="PF07660">
    <property type="entry name" value="STN"/>
    <property type="match status" value="1"/>
</dbReference>
<feature type="coiled-coil region" evidence="12">
    <location>
        <begin position="864"/>
        <end position="891"/>
    </location>
</feature>
<dbReference type="InterPro" id="IPR008969">
    <property type="entry name" value="CarboxyPept-like_regulatory"/>
</dbReference>
<dbReference type="Gene3D" id="2.60.40.1120">
    <property type="entry name" value="Carboxypeptidase-like, regulatory domain"/>
    <property type="match status" value="1"/>
</dbReference>
<dbReference type="RefSeq" id="WP_244302684.1">
    <property type="nucleotide sequence ID" value="NZ_CAUGZH010000002.1"/>
</dbReference>
<evidence type="ECO:0000256" key="3">
    <source>
        <dbReference type="ARBA" id="ARBA00022452"/>
    </source>
</evidence>
<reference evidence="14 15" key="1">
    <citation type="submission" date="2020-08" db="EMBL/GenBank/DDBJ databases">
        <title>Genomic Encyclopedia of Type Strains, Phase IV (KMG-IV): sequencing the most valuable type-strain genomes for metagenomic binning, comparative biology and taxonomic classification.</title>
        <authorList>
            <person name="Goeker M."/>
        </authorList>
    </citation>
    <scope>NUCLEOTIDE SEQUENCE [LARGE SCALE GENOMIC DNA]</scope>
    <source>
        <strain evidence="14 15">DSM 105721</strain>
    </source>
</reference>
<dbReference type="Pfam" id="PF13715">
    <property type="entry name" value="CarbopepD_reg_2"/>
    <property type="match status" value="1"/>
</dbReference>
<dbReference type="InterPro" id="IPR036942">
    <property type="entry name" value="Beta-barrel_TonB_sf"/>
</dbReference>
<dbReference type="SUPFAM" id="SSF49464">
    <property type="entry name" value="Carboxypeptidase regulatory domain-like"/>
    <property type="match status" value="1"/>
</dbReference>
<protein>
    <submittedName>
        <fullName evidence="14">TonB-linked SusC/RagA family outer membrane protein</fullName>
    </submittedName>
</protein>
<dbReference type="Pfam" id="PF00593">
    <property type="entry name" value="TonB_dep_Rec_b-barrel"/>
    <property type="match status" value="1"/>
</dbReference>
<gene>
    <name evidence="14" type="ORF">GGR14_000973</name>
</gene>
<dbReference type="InterPro" id="IPR011662">
    <property type="entry name" value="Secretin/TonB_short_N"/>
</dbReference>
<dbReference type="SUPFAM" id="SSF56935">
    <property type="entry name" value="Porins"/>
    <property type="match status" value="1"/>
</dbReference>
<dbReference type="GO" id="GO:0006826">
    <property type="term" value="P:iron ion transport"/>
    <property type="evidence" value="ECO:0007669"/>
    <property type="project" value="UniProtKB-KW"/>
</dbReference>
<keyword evidence="5 10" id="KW-0812">Transmembrane</keyword>
<evidence type="ECO:0000256" key="8">
    <source>
        <dbReference type="ARBA" id="ARBA00023136"/>
    </source>
</evidence>
<evidence type="ECO:0000256" key="7">
    <source>
        <dbReference type="ARBA" id="ARBA00023077"/>
    </source>
</evidence>
<evidence type="ECO:0000256" key="2">
    <source>
        <dbReference type="ARBA" id="ARBA00022448"/>
    </source>
</evidence>
<dbReference type="EMBL" id="JACIES010000002">
    <property type="protein sequence ID" value="MBB4025201.1"/>
    <property type="molecule type" value="Genomic_DNA"/>
</dbReference>
<evidence type="ECO:0000256" key="4">
    <source>
        <dbReference type="ARBA" id="ARBA00022496"/>
    </source>
</evidence>
<evidence type="ECO:0000256" key="9">
    <source>
        <dbReference type="ARBA" id="ARBA00023237"/>
    </source>
</evidence>
<feature type="domain" description="Secretin/TonB short N-terminal" evidence="13">
    <location>
        <begin position="69"/>
        <end position="119"/>
    </location>
</feature>
<dbReference type="PROSITE" id="PS52016">
    <property type="entry name" value="TONB_DEPENDENT_REC_3"/>
    <property type="match status" value="1"/>
</dbReference>
<dbReference type="AlphaFoldDB" id="A0A7W6HUG7"/>
<evidence type="ECO:0000256" key="12">
    <source>
        <dbReference type="SAM" id="Coils"/>
    </source>
</evidence>
<evidence type="ECO:0000313" key="15">
    <source>
        <dbReference type="Proteomes" id="UP000546007"/>
    </source>
</evidence>
<keyword evidence="7 11" id="KW-0798">TonB box</keyword>
<name>A0A7W6HUG7_9BACT</name>
<evidence type="ECO:0000256" key="11">
    <source>
        <dbReference type="RuleBase" id="RU003357"/>
    </source>
</evidence>
<dbReference type="NCBIfam" id="TIGR04057">
    <property type="entry name" value="SusC_RagA_signa"/>
    <property type="match status" value="1"/>
</dbReference>
<keyword evidence="8 10" id="KW-0472">Membrane</keyword>
<proteinExistence type="inferred from homology"/>
<keyword evidence="4" id="KW-0410">Iron transport</keyword>
<evidence type="ECO:0000256" key="1">
    <source>
        <dbReference type="ARBA" id="ARBA00004571"/>
    </source>
</evidence>
<keyword evidence="6" id="KW-0408">Iron</keyword>
<evidence type="ECO:0000313" key="14">
    <source>
        <dbReference type="EMBL" id="MBB4025201.1"/>
    </source>
</evidence>
<keyword evidence="15" id="KW-1185">Reference proteome</keyword>
<dbReference type="Gene3D" id="2.170.130.10">
    <property type="entry name" value="TonB-dependent receptor, plug domain"/>
    <property type="match status" value="1"/>
</dbReference>
<accession>A0A7W6HUG7</accession>
<dbReference type="Pfam" id="PF07715">
    <property type="entry name" value="Plug"/>
    <property type="match status" value="1"/>
</dbReference>
<dbReference type="InterPro" id="IPR012910">
    <property type="entry name" value="Plug_dom"/>
</dbReference>
<keyword evidence="2 10" id="KW-0813">Transport</keyword>
<sequence>MKKNPNVRAGGQHALEKISMVMKLCLFLLSFLVYSVSAKSMAQNVKLSMEKKSESLVKVLNELGEKSGYEFFYNDDEVSGVNVSVSVKNATVREILESVLKGTSLVYHIVDNVIVISPKVNDERPVAWRVSGVVKDGRGIPLIGVTVSLKGTTVGVATDKDGKFIFEFQKRDSVVLVFSFVGMVTQEKIIKTKETKNLVVVMKEDVGELDEVVITGFGSKAKNSYTGAATSVDRKQLLTAGTRSLLKSLAAFVPGMQIVTNNDMGSDPNTKPEILIRGRSSFEGASNVPTFIVDGAEVSLDYVFDMDVNDVENVTVLKDASASALYGAKASKGVIVITTKPLKGGKMRVSYDGTFGASFPDLSDYDLLNAEEKLEYERRAHLYDGMGDDGYEKDVEYNEIYKRVRAGVDTDWMSKPLRNSFTQNHNVNISGGDDFIRYSLSVRYGREEGVMKESKRDRYSMSFKLSYNKQDRFFINSTTTINVVNNENSPYGSFSKYVDLNPYDPVYNEDGSWNKLLTHYIYNPLYEASLGSYDKGEQFYLNTILNLRVEVLKGLRMEGQFSLNKSKDDTEVFVSPQSNTFNDVVTEEKGSITVSNTKRMTYEGRLMLTYNKMFGESTLLNVLGGGTISSSDGNSNSYSGVGIFSDKLAHPAFTSRYPENGRPTGSQDIERSMGFFVNGNMIYDNRYFLDVAIRYEGSSKFGSDQRYAPFWSVGGGWNIHKEKFMPTSATDVLKLRASVGYTGNASFSPYQAMTTYKYDADLNYGKGIGAVPMAIGNPDLKWERTLTYNAGLDVVLFSNRWDMTLDWYRKVTDDLLLDVTKAPSVGTSSAKENIGKLQNNGIEFQTRVTAINNQNWNWAMSLTIQHNENKIKKISNALKAMNEKLNAEKTLLPPPVYEEGQSISAVKAVKSGGIDPATGQEIYIDIDGNPTFTYNYWDKRVYGDANPDMSGVFGSYLTFKGFSLNMMFDYSFGGTIYNQTLVSRVEGSDPLKNADKRVFSSRWKEAGDQAKYKDIADSSMPEVTSRFIRDEYYLNMRSLSLSYDFTSDFCKKIYLSRLRVQFMTNDLFRISTVKQERGLTYPFARTFEFSLSAAF</sequence>
<keyword evidence="3 10" id="KW-1134">Transmembrane beta strand</keyword>
<keyword evidence="12" id="KW-0175">Coiled coil</keyword>
<evidence type="ECO:0000256" key="10">
    <source>
        <dbReference type="PROSITE-ProRule" id="PRU01360"/>
    </source>
</evidence>
<comment type="subcellular location">
    <subcellularLocation>
        <location evidence="1 10">Cell outer membrane</location>
        <topology evidence="1 10">Multi-pass membrane protein</topology>
    </subcellularLocation>
</comment>
<dbReference type="InterPro" id="IPR023996">
    <property type="entry name" value="TonB-dep_OMP_SusC/RagA"/>
</dbReference>
<dbReference type="NCBIfam" id="TIGR04056">
    <property type="entry name" value="OMP_RagA_SusC"/>
    <property type="match status" value="1"/>
</dbReference>
<evidence type="ECO:0000256" key="6">
    <source>
        <dbReference type="ARBA" id="ARBA00023004"/>
    </source>
</evidence>
<dbReference type="GeneID" id="93099578"/>
<dbReference type="InterPro" id="IPR039426">
    <property type="entry name" value="TonB-dep_rcpt-like"/>
</dbReference>
<evidence type="ECO:0000256" key="5">
    <source>
        <dbReference type="ARBA" id="ARBA00022692"/>
    </source>
</evidence>
<dbReference type="InterPro" id="IPR000531">
    <property type="entry name" value="Beta-barrel_TonB"/>
</dbReference>
<comment type="similarity">
    <text evidence="10 11">Belongs to the TonB-dependent receptor family.</text>
</comment>
<dbReference type="InterPro" id="IPR037066">
    <property type="entry name" value="Plug_dom_sf"/>
</dbReference>
<organism evidence="14 15">
    <name type="scientific">Butyricimonas faecihominis</name>
    <dbReference type="NCBI Taxonomy" id="1472416"/>
    <lineage>
        <taxon>Bacteria</taxon>
        <taxon>Pseudomonadati</taxon>
        <taxon>Bacteroidota</taxon>
        <taxon>Bacteroidia</taxon>
        <taxon>Bacteroidales</taxon>
        <taxon>Odoribacteraceae</taxon>
        <taxon>Butyricimonas</taxon>
    </lineage>
</organism>
<dbReference type="Gene3D" id="2.40.170.20">
    <property type="entry name" value="TonB-dependent receptor, beta-barrel domain"/>
    <property type="match status" value="1"/>
</dbReference>
<dbReference type="Proteomes" id="UP000546007">
    <property type="component" value="Unassembled WGS sequence"/>
</dbReference>
<dbReference type="GO" id="GO:0009279">
    <property type="term" value="C:cell outer membrane"/>
    <property type="evidence" value="ECO:0007669"/>
    <property type="project" value="UniProtKB-SubCell"/>
</dbReference>
<dbReference type="SMART" id="SM00965">
    <property type="entry name" value="STN"/>
    <property type="match status" value="1"/>
</dbReference>
<dbReference type="Gene3D" id="3.55.50.30">
    <property type="match status" value="1"/>
</dbReference>
<dbReference type="InterPro" id="IPR023997">
    <property type="entry name" value="TonB-dep_OMP_SusC/RagA_CS"/>
</dbReference>
<keyword evidence="9 10" id="KW-0998">Cell outer membrane</keyword>
<keyword evidence="4" id="KW-0406">Ion transport</keyword>
<comment type="caution">
    <text evidence="14">The sequence shown here is derived from an EMBL/GenBank/DDBJ whole genome shotgun (WGS) entry which is preliminary data.</text>
</comment>